<feature type="compositionally biased region" description="Basic residues" evidence="1">
    <location>
        <begin position="1047"/>
        <end position="1057"/>
    </location>
</feature>
<feature type="compositionally biased region" description="Basic and acidic residues" evidence="1">
    <location>
        <begin position="51"/>
        <end position="64"/>
    </location>
</feature>
<reference evidence="3" key="1">
    <citation type="submission" date="2024-06" db="EMBL/GenBank/DDBJ databases">
        <title>Multi-omics analyses provide insights into the biosynthesis of the anticancer antibiotic pleurotin in Hohenbuehelia grisea.</title>
        <authorList>
            <person name="Weaver J.A."/>
            <person name="Alberti F."/>
        </authorList>
    </citation>
    <scope>NUCLEOTIDE SEQUENCE [LARGE SCALE GENOMIC DNA]</scope>
    <source>
        <strain evidence="3">T-177</strain>
    </source>
</reference>
<dbReference type="InterPro" id="IPR011990">
    <property type="entry name" value="TPR-like_helical_dom_sf"/>
</dbReference>
<organism evidence="2 3">
    <name type="scientific">Hohenbuehelia grisea</name>
    <dbReference type="NCBI Taxonomy" id="104357"/>
    <lineage>
        <taxon>Eukaryota</taxon>
        <taxon>Fungi</taxon>
        <taxon>Dikarya</taxon>
        <taxon>Basidiomycota</taxon>
        <taxon>Agaricomycotina</taxon>
        <taxon>Agaricomycetes</taxon>
        <taxon>Agaricomycetidae</taxon>
        <taxon>Agaricales</taxon>
        <taxon>Pleurotineae</taxon>
        <taxon>Pleurotaceae</taxon>
        <taxon>Hohenbuehelia</taxon>
    </lineage>
</organism>
<feature type="region of interest" description="Disordered" evidence="1">
    <location>
        <begin position="1044"/>
        <end position="1065"/>
    </location>
</feature>
<evidence type="ECO:0000313" key="2">
    <source>
        <dbReference type="EMBL" id="KAL0954824.1"/>
    </source>
</evidence>
<feature type="region of interest" description="Disordered" evidence="1">
    <location>
        <begin position="51"/>
        <end position="84"/>
    </location>
</feature>
<gene>
    <name evidence="2" type="ORF">HGRIS_003769</name>
</gene>
<evidence type="ECO:0000313" key="3">
    <source>
        <dbReference type="Proteomes" id="UP001556367"/>
    </source>
</evidence>
<name>A0ABR3JGC0_9AGAR</name>
<keyword evidence="3" id="KW-1185">Reference proteome</keyword>
<proteinExistence type="predicted"/>
<dbReference type="Gene3D" id="1.25.40.10">
    <property type="entry name" value="Tetratricopeptide repeat domain"/>
    <property type="match status" value="1"/>
</dbReference>
<dbReference type="EMBL" id="JASNQZ010000007">
    <property type="protein sequence ID" value="KAL0954824.1"/>
    <property type="molecule type" value="Genomic_DNA"/>
</dbReference>
<evidence type="ECO:0000256" key="1">
    <source>
        <dbReference type="SAM" id="MobiDB-lite"/>
    </source>
</evidence>
<accession>A0ABR3JGC0</accession>
<dbReference type="Proteomes" id="UP001556367">
    <property type="component" value="Unassembled WGS sequence"/>
</dbReference>
<protein>
    <submittedName>
        <fullName evidence="2">Uncharacterized protein</fullName>
    </submittedName>
</protein>
<comment type="caution">
    <text evidence="2">The sequence shown here is derived from an EMBL/GenBank/DDBJ whole genome shotgun (WGS) entry which is preliminary data.</text>
</comment>
<sequence>MLRCCLPAIRCLGVLDGCATVFIRPTTRFVGFTVPRDEPLTSPVIRDVTRHNGLRRDAPERSDRPLLNGLESSPLSKRDNGLNGRPILAGNVPAAGSENTLTRGVSTTEVTSCSLDVSTSQLGSGECPREASAIVDSNAGSDRYPALQVLMQFLRTRDFRAADAPRHSPNTLRSLFTSIKHRSQLNFLRPADFSALASIFGTLSIPEPRPQCIYMTSRVSYLPTSPARTYWPFVVQVLREKRQLGHHLVQRDHFWLMRATLAQLDLNKSSVHVESNLSRAQYHYERVKHHSTEADVHLPYFLATLNGRPDSHSARLSEVIRLMRGLLPRLDVRDVWFPNFLWTLVIKHFATASAEHRHGILDTVCAPIAIRRAETYRDDLLPSDFPHHSRIMSAPVDLNCLSMALSHAVAPSSTAAVPALVQHWAANVAQCALGTHLSVDTRWRNLTLLALYHTIRDHPESSPTVESPPSIDPHAMVWETVLTLAIIEKGVGREYDASDNHSPIRELIRTQWKAWKNSCLHEPALVARAVMASFFRLAAVTADVRLKEALHKYCLQRDLYQSSHASDAVTAQARDLMAEYIVASQSCGSTRWADALSSIGEAGGQPELIDTALRLLIRRSVPLAQSLYRYAQGRCLPVSPGVVHAIAMTFASSPSFQHAIRHLTEPLSIDLLNAILHSFLESGQERLSPGHIQTIARAMSKTYALLPPSPDLKHPIRNMLLVIAGSPHASETVSIVKHIQRRRPSFFTARFLRRFLAVLLRCRQFRSAVRILAIASPNLNTSALRDLREAVVLRTAYDGAHSQARIAYSLGRTVGLRPSPRESLFNASRLQGRTPRRLCVMNVVAKAYRSVTNVALVIDAVMILARAKRFFAARKLFRHACKQMDARACTRVGNIILNGLVQRSPARNGRLVRTVMRTTEYLASDCGFVRDRVTVNILLKALLRWNSFIGVPEVKQLFDHMIRGGYPAAPRFRRDDVPFATPPHTTSVLSLPPVRETISFYRHARPMYKMFVKAFHLRGDKRAAAMVIGILKAEEAAVRERRETRNRARLAGRLKARTRQDPAKS</sequence>